<protein>
    <submittedName>
        <fullName evidence="1">Uncharacterized protein</fullName>
    </submittedName>
</protein>
<dbReference type="EMBL" id="VYZN01000028">
    <property type="protein sequence ID" value="KAE9534493.1"/>
    <property type="molecule type" value="Genomic_DNA"/>
</dbReference>
<comment type="caution">
    <text evidence="1">The sequence shown here is derived from an EMBL/GenBank/DDBJ whole genome shotgun (WGS) entry which is preliminary data.</text>
</comment>
<accession>A0A6G0TMP3</accession>
<name>A0A6G0TMP3_APHGL</name>
<reference evidence="1 2" key="1">
    <citation type="submission" date="2019-08" db="EMBL/GenBank/DDBJ databases">
        <title>The genome of the soybean aphid Biotype 1, its phylome, world population structure and adaptation to the North American continent.</title>
        <authorList>
            <person name="Giordano R."/>
            <person name="Donthu R.K."/>
            <person name="Hernandez A.G."/>
            <person name="Wright C.L."/>
            <person name="Zimin A.V."/>
        </authorList>
    </citation>
    <scope>NUCLEOTIDE SEQUENCE [LARGE SCALE GENOMIC DNA]</scope>
    <source>
        <tissue evidence="1">Whole aphids</tissue>
    </source>
</reference>
<organism evidence="1 2">
    <name type="scientific">Aphis glycines</name>
    <name type="common">Soybean aphid</name>
    <dbReference type="NCBI Taxonomy" id="307491"/>
    <lineage>
        <taxon>Eukaryota</taxon>
        <taxon>Metazoa</taxon>
        <taxon>Ecdysozoa</taxon>
        <taxon>Arthropoda</taxon>
        <taxon>Hexapoda</taxon>
        <taxon>Insecta</taxon>
        <taxon>Pterygota</taxon>
        <taxon>Neoptera</taxon>
        <taxon>Paraneoptera</taxon>
        <taxon>Hemiptera</taxon>
        <taxon>Sternorrhyncha</taxon>
        <taxon>Aphidomorpha</taxon>
        <taxon>Aphidoidea</taxon>
        <taxon>Aphididae</taxon>
        <taxon>Aphidini</taxon>
        <taxon>Aphis</taxon>
        <taxon>Aphis</taxon>
    </lineage>
</organism>
<sequence>MYYCQSVNPYSPTTILMFDSMMNNLLAKRTFATLFVYSHGCYYKELSCQIKTVFLPLIIAQMVLLDELELYKFWMPSIKYLLTNPFVGSVIVSSFNIKRSDSRFKRFNFCNLLMNATNLNTQRTPCFTSKAGIIDAGCSDIRDMRSFWYDTALISWIYYPVVIFKCMDSLKYGRYAPYI</sequence>
<gene>
    <name evidence="1" type="ORF">AGLY_008583</name>
</gene>
<dbReference type="AlphaFoldDB" id="A0A6G0TMP3"/>
<dbReference type="Proteomes" id="UP000475862">
    <property type="component" value="Unassembled WGS sequence"/>
</dbReference>
<evidence type="ECO:0000313" key="1">
    <source>
        <dbReference type="EMBL" id="KAE9534493.1"/>
    </source>
</evidence>
<proteinExistence type="predicted"/>
<evidence type="ECO:0000313" key="2">
    <source>
        <dbReference type="Proteomes" id="UP000475862"/>
    </source>
</evidence>
<keyword evidence="2" id="KW-1185">Reference proteome</keyword>